<reference evidence="1" key="1">
    <citation type="journal article" date="2021" name="PeerJ">
        <title>Extensive microbial diversity within the chicken gut microbiome revealed by metagenomics and culture.</title>
        <authorList>
            <person name="Gilroy R."/>
            <person name="Ravi A."/>
            <person name="Getino M."/>
            <person name="Pursley I."/>
            <person name="Horton D.L."/>
            <person name="Alikhan N.F."/>
            <person name="Baker D."/>
            <person name="Gharbi K."/>
            <person name="Hall N."/>
            <person name="Watson M."/>
            <person name="Adriaenssens E.M."/>
            <person name="Foster-Nyarko E."/>
            <person name="Jarju S."/>
            <person name="Secka A."/>
            <person name="Antonio M."/>
            <person name="Oren A."/>
            <person name="Chaudhuri R.R."/>
            <person name="La Ragione R."/>
            <person name="Hildebrand F."/>
            <person name="Pallen M.J."/>
        </authorList>
    </citation>
    <scope>NUCLEOTIDE SEQUENCE</scope>
    <source>
        <strain evidence="1">876</strain>
    </source>
</reference>
<evidence type="ECO:0000313" key="2">
    <source>
        <dbReference type="Proteomes" id="UP000824180"/>
    </source>
</evidence>
<organism evidence="1 2">
    <name type="scientific">Candidatus Limosilactobacillus merdavium</name>
    <dbReference type="NCBI Taxonomy" id="2838651"/>
    <lineage>
        <taxon>Bacteria</taxon>
        <taxon>Bacillati</taxon>
        <taxon>Bacillota</taxon>
        <taxon>Bacilli</taxon>
        <taxon>Lactobacillales</taxon>
        <taxon>Lactobacillaceae</taxon>
        <taxon>Limosilactobacillus</taxon>
    </lineage>
</organism>
<dbReference type="AlphaFoldDB" id="A0A9E2KSL3"/>
<evidence type="ECO:0000313" key="1">
    <source>
        <dbReference type="EMBL" id="MBU3829314.1"/>
    </source>
</evidence>
<accession>A0A9E2KSL3</accession>
<gene>
    <name evidence="1" type="ORF">H9843_00180</name>
</gene>
<reference evidence="1" key="2">
    <citation type="submission" date="2021-04" db="EMBL/GenBank/DDBJ databases">
        <authorList>
            <person name="Gilroy R."/>
        </authorList>
    </citation>
    <scope>NUCLEOTIDE SEQUENCE</scope>
    <source>
        <strain evidence="1">876</strain>
    </source>
</reference>
<sequence length="69" mass="7650">MNNDNYKFILADDHKGNKALVVIKGSWTNDLVNSSKVVDGSRFKDVAQQLKHIIDSASVIEKDGEQSCN</sequence>
<dbReference type="EMBL" id="JAHLFK010000001">
    <property type="protein sequence ID" value="MBU3829314.1"/>
    <property type="molecule type" value="Genomic_DNA"/>
</dbReference>
<comment type="caution">
    <text evidence="1">The sequence shown here is derived from an EMBL/GenBank/DDBJ whole genome shotgun (WGS) entry which is preliminary data.</text>
</comment>
<dbReference type="Proteomes" id="UP000824180">
    <property type="component" value="Unassembled WGS sequence"/>
</dbReference>
<proteinExistence type="predicted"/>
<name>A0A9E2KSL3_9LACO</name>
<protein>
    <submittedName>
        <fullName evidence="1">Uncharacterized protein</fullName>
    </submittedName>
</protein>